<name>A0A836EMX5_9HYME</name>
<dbReference type="EMBL" id="JAANHZ010000049">
    <property type="protein sequence ID" value="KAG5316536.1"/>
    <property type="molecule type" value="Genomic_DNA"/>
</dbReference>
<organism evidence="1 2">
    <name type="scientific">Acromyrmex insinuator</name>
    <dbReference type="NCBI Taxonomy" id="230686"/>
    <lineage>
        <taxon>Eukaryota</taxon>
        <taxon>Metazoa</taxon>
        <taxon>Ecdysozoa</taxon>
        <taxon>Arthropoda</taxon>
        <taxon>Hexapoda</taxon>
        <taxon>Insecta</taxon>
        <taxon>Pterygota</taxon>
        <taxon>Neoptera</taxon>
        <taxon>Endopterygota</taxon>
        <taxon>Hymenoptera</taxon>
        <taxon>Apocrita</taxon>
        <taxon>Aculeata</taxon>
        <taxon>Formicoidea</taxon>
        <taxon>Formicidae</taxon>
        <taxon>Myrmicinae</taxon>
        <taxon>Acromyrmex</taxon>
    </lineage>
</organism>
<sequence length="426" mass="51079">MNSTHHKNNIEKNLLLSSDDNLSKKNRKLSLFHEKWLEIEELKYWLRKEPRDATKFFCLICNKSFLYTKKRIYSHAISKLHSSIEISKSNEDFKSFVTFEKYRKEAEIRYAALLTDHNISYRHSHKILNLFQYAGEGLNVSKTLHMDRTKCTEIITNILCPIETKHLVNKIQNTKFTVFIDFTSDIYKDNIWMSFQVRYVDSVTLDVRLQLVELMCIDVKDFSADKLFERLRNKILELNIPFSNIVALLCNNASVMTENHSLFKKEFKKLCPHLMMFLCSCHSVALVTHNACDKIPTFCEKFRKDIFTYINDRPKHLSTFKEFCKCFQRTNHKILKYDIHWISRYTYVEKFWEYWDIIKNFLETVRTQFANNLLFTMCMVELNFFNTFFQTLEMQIYLLQSQSLILQQICQNFLKSEQDRKSFNPF</sequence>
<dbReference type="Proteomes" id="UP000667349">
    <property type="component" value="Unassembled WGS sequence"/>
</dbReference>
<feature type="non-terminal residue" evidence="1">
    <location>
        <position position="1"/>
    </location>
</feature>
<comment type="caution">
    <text evidence="1">The sequence shown here is derived from an EMBL/GenBank/DDBJ whole genome shotgun (WGS) entry which is preliminary data.</text>
</comment>
<feature type="non-terminal residue" evidence="1">
    <location>
        <position position="426"/>
    </location>
</feature>
<evidence type="ECO:0000313" key="1">
    <source>
        <dbReference type="EMBL" id="KAG5316536.1"/>
    </source>
</evidence>
<accession>A0A836EMX5</accession>
<dbReference type="PANTHER" id="PTHR37162">
    <property type="entry name" value="HAT FAMILY DIMERISATION DOMAINCONTAINING PROTEIN-RELATED"/>
    <property type="match status" value="1"/>
</dbReference>
<proteinExistence type="predicted"/>
<evidence type="ECO:0000313" key="2">
    <source>
        <dbReference type="Proteomes" id="UP000667349"/>
    </source>
</evidence>
<dbReference type="AlphaFoldDB" id="A0A836EMX5"/>
<keyword evidence="2" id="KW-1185">Reference proteome</keyword>
<reference evidence="1" key="1">
    <citation type="submission" date="2020-02" db="EMBL/GenBank/DDBJ databases">
        <title>Relaxed selection underlies rapid genomic changes in the transitions from sociality to social parasitism in ants.</title>
        <authorList>
            <person name="Bi X."/>
        </authorList>
    </citation>
    <scope>NUCLEOTIDE SEQUENCE</scope>
    <source>
        <strain evidence="1">BGI-DK2013a</strain>
        <tissue evidence="1">Whole body</tissue>
    </source>
</reference>
<gene>
    <name evidence="1" type="primary">Znf862</name>
    <name evidence="1" type="ORF">G6Z75_0002114</name>
</gene>
<dbReference type="PANTHER" id="PTHR37162:SF1">
    <property type="entry name" value="BED-TYPE DOMAIN-CONTAINING PROTEIN"/>
    <property type="match status" value="1"/>
</dbReference>
<dbReference type="InterPro" id="IPR012337">
    <property type="entry name" value="RNaseH-like_sf"/>
</dbReference>
<protein>
    <submittedName>
        <fullName evidence="1">ZN862 protein</fullName>
    </submittedName>
</protein>
<dbReference type="SUPFAM" id="SSF53098">
    <property type="entry name" value="Ribonuclease H-like"/>
    <property type="match status" value="1"/>
</dbReference>